<dbReference type="Gene3D" id="1.50.10.10">
    <property type="match status" value="1"/>
</dbReference>
<dbReference type="PANTHER" id="PTHR12654">
    <property type="entry name" value="BILE ACID BETA-GLUCOSIDASE-RELATED"/>
    <property type="match status" value="1"/>
</dbReference>
<keyword evidence="4" id="KW-1185">Reference proteome</keyword>
<dbReference type="InterPro" id="IPR006775">
    <property type="entry name" value="GH116_catalytic"/>
</dbReference>
<dbReference type="Pfam" id="PF12215">
    <property type="entry name" value="Glyco_hydr_116N"/>
    <property type="match status" value="1"/>
</dbReference>
<evidence type="ECO:0000313" key="3">
    <source>
        <dbReference type="EMBL" id="KAK2555494.1"/>
    </source>
</evidence>
<gene>
    <name evidence="3" type="ORF">P5673_022833</name>
</gene>
<dbReference type="AlphaFoldDB" id="A0AAD9Q6A3"/>
<proteinExistence type="predicted"/>
<dbReference type="EMBL" id="JARQWQ010000062">
    <property type="protein sequence ID" value="KAK2555494.1"/>
    <property type="molecule type" value="Genomic_DNA"/>
</dbReference>
<evidence type="ECO:0000313" key="4">
    <source>
        <dbReference type="Proteomes" id="UP001249851"/>
    </source>
</evidence>
<dbReference type="GO" id="GO:0005975">
    <property type="term" value="P:carbohydrate metabolic process"/>
    <property type="evidence" value="ECO:0007669"/>
    <property type="project" value="InterPro"/>
</dbReference>
<dbReference type="Proteomes" id="UP001249851">
    <property type="component" value="Unassembled WGS sequence"/>
</dbReference>
<accession>A0AAD9Q6A3</accession>
<reference evidence="3" key="1">
    <citation type="journal article" date="2023" name="G3 (Bethesda)">
        <title>Whole genome assembly and annotation of the endangered Caribbean coral Acropora cervicornis.</title>
        <authorList>
            <person name="Selwyn J.D."/>
            <person name="Vollmer S.V."/>
        </authorList>
    </citation>
    <scope>NUCLEOTIDE SEQUENCE</scope>
    <source>
        <strain evidence="3">K2</strain>
    </source>
</reference>
<sequence length="917" mass="103079">MLVLGGKPGDLIPYLDALQFRNGPSFVHANQSFNWRQFCGLYFEPENVSTIRFGWDALELRSYLFQNPTKPGKQRSPPMGMRSAVPLGGLGTGSFELRADGSIHEWTMENQSPAGSAKLNYVALDLAVFGVRVQSGTSSMAKLLRTHPPKGYPGVSSLAYSGSFPVSKLTVKEQSFGDIKLDLFAISNLKPRDSKSSSTPAVAFSLRIKNPSSISVQVSFMLNLPLGIQPDTQRHGKPYATYKGLNSLQCVRQCDLAPECMTWQVVTMNQTCLLFNDLPPHAWRHGIISGQKSTWTTHDSMLTLNRPGNYPQSGNTTILTDKGENPSFMVTDDFKDIWKQFDEHGFLVFSPEAKRNGSGFYGAASVTCKIDSGKEQTLTMVLGWFYPNRDFTGEILGNYYANFFKSSEEASLRSLSNLPSNLQGISAWHASMLVDSNSATVQTLPVWLQDVLVNGLSFWRSGMFFHDGRWRQFEAFDCIDIDSVHNDFQREIPYVLFYPKLVENVMRAWAEYQSEDGHIVETLEAGCMSPTRKMDSGPPIQRIMGDVTSVFITETYHIYQWTNNNEFLNSMWPHVIRAVNWMIDKGTNGTGLPYRQQCTYDILYINKYDHTTFNSFMYVLALRVAQELSTIMGDANLLKKVTTAIAIARDRISEEFWSEQDGYYHAWWDKKLGSPSWLMSDSLYAQVWAYTLGLGHLDDPKRIISHLNKELEINDTPYGLRVMATDIPVNKSVGSCPKDISTSELENLVGRHESIWMGGNPDWAALQIHLGMDPQKALLQAGKAIEHVRSGLNDQWNFHGLYSGGGYGLDGLPWCTSHYAFHMVLWHIPFAISGQYFSAPNATLIFDPKFRCPYKISFLTPFAIGTLKCVPIKRGGLKTSKFEILSTLGDLHLQYLEVSGIPYPTEVTLEQGKVITW</sequence>
<dbReference type="InterPro" id="IPR024462">
    <property type="entry name" value="GH116_N"/>
</dbReference>
<dbReference type="InterPro" id="IPR012341">
    <property type="entry name" value="6hp_glycosidase-like_sf"/>
</dbReference>
<dbReference type="PANTHER" id="PTHR12654:SF0">
    <property type="entry name" value="NON-LYSOSOMAL GLUCOSYLCERAMIDASE"/>
    <property type="match status" value="1"/>
</dbReference>
<feature type="domain" description="Glycosyl-hydrolase family 116 N-terminal" evidence="2">
    <location>
        <begin position="84"/>
        <end position="410"/>
    </location>
</feature>
<comment type="caution">
    <text evidence="3">The sequence shown here is derived from an EMBL/GenBank/DDBJ whole genome shotgun (WGS) entry which is preliminary data.</text>
</comment>
<dbReference type="InterPro" id="IPR052566">
    <property type="entry name" value="Non-lysos_glucosylceramidase"/>
</dbReference>
<reference evidence="3" key="2">
    <citation type="journal article" date="2023" name="Science">
        <title>Genomic signatures of disease resistance in endangered staghorn corals.</title>
        <authorList>
            <person name="Vollmer S.V."/>
            <person name="Selwyn J.D."/>
            <person name="Despard B.A."/>
            <person name="Roesel C.L."/>
        </authorList>
    </citation>
    <scope>NUCLEOTIDE SEQUENCE</scope>
    <source>
        <strain evidence="3">K2</strain>
    </source>
</reference>
<dbReference type="GO" id="GO:0008422">
    <property type="term" value="F:beta-glucosidase activity"/>
    <property type="evidence" value="ECO:0007669"/>
    <property type="project" value="TreeGrafter"/>
</dbReference>
<protein>
    <submittedName>
        <fullName evidence="3">Uncharacterized protein</fullName>
    </submittedName>
</protein>
<name>A0AAD9Q6A3_ACRCE</name>
<evidence type="ECO:0000259" key="1">
    <source>
        <dbReference type="Pfam" id="PF04685"/>
    </source>
</evidence>
<organism evidence="3 4">
    <name type="scientific">Acropora cervicornis</name>
    <name type="common">Staghorn coral</name>
    <dbReference type="NCBI Taxonomy" id="6130"/>
    <lineage>
        <taxon>Eukaryota</taxon>
        <taxon>Metazoa</taxon>
        <taxon>Cnidaria</taxon>
        <taxon>Anthozoa</taxon>
        <taxon>Hexacorallia</taxon>
        <taxon>Scleractinia</taxon>
        <taxon>Astrocoeniina</taxon>
        <taxon>Acroporidae</taxon>
        <taxon>Acropora</taxon>
    </lineage>
</organism>
<dbReference type="Pfam" id="PF04685">
    <property type="entry name" value="DUF608"/>
    <property type="match status" value="1"/>
</dbReference>
<dbReference type="InterPro" id="IPR008928">
    <property type="entry name" value="6-hairpin_glycosidase_sf"/>
</dbReference>
<feature type="domain" description="Glycosyl-hydrolase family 116 catalytic region" evidence="1">
    <location>
        <begin position="546"/>
        <end position="773"/>
    </location>
</feature>
<dbReference type="SUPFAM" id="SSF48208">
    <property type="entry name" value="Six-hairpin glycosidases"/>
    <property type="match status" value="1"/>
</dbReference>
<evidence type="ECO:0000259" key="2">
    <source>
        <dbReference type="Pfam" id="PF12215"/>
    </source>
</evidence>